<dbReference type="EMBL" id="MU151284">
    <property type="protein sequence ID" value="KAF9445725.1"/>
    <property type="molecule type" value="Genomic_DNA"/>
</dbReference>
<reference evidence="2" key="1">
    <citation type="submission" date="2020-11" db="EMBL/GenBank/DDBJ databases">
        <authorList>
            <consortium name="DOE Joint Genome Institute"/>
            <person name="Ahrendt S."/>
            <person name="Riley R."/>
            <person name="Andreopoulos W."/>
            <person name="Labutti K."/>
            <person name="Pangilinan J."/>
            <person name="Ruiz-Duenas F.J."/>
            <person name="Barrasa J.M."/>
            <person name="Sanchez-Garcia M."/>
            <person name="Camarero S."/>
            <person name="Miyauchi S."/>
            <person name="Serrano A."/>
            <person name="Linde D."/>
            <person name="Babiker R."/>
            <person name="Drula E."/>
            <person name="Ayuso-Fernandez I."/>
            <person name="Pacheco R."/>
            <person name="Padilla G."/>
            <person name="Ferreira P."/>
            <person name="Barriuso J."/>
            <person name="Kellner H."/>
            <person name="Castanera R."/>
            <person name="Alfaro M."/>
            <person name="Ramirez L."/>
            <person name="Pisabarro A.G."/>
            <person name="Kuo A."/>
            <person name="Tritt A."/>
            <person name="Lipzen A."/>
            <person name="He G."/>
            <person name="Yan M."/>
            <person name="Ng V."/>
            <person name="Cullen D."/>
            <person name="Martin F."/>
            <person name="Rosso M.-N."/>
            <person name="Henrissat B."/>
            <person name="Hibbett D."/>
            <person name="Martinez A.T."/>
            <person name="Grigoriev I.V."/>
        </authorList>
    </citation>
    <scope>NUCLEOTIDE SEQUENCE</scope>
    <source>
        <strain evidence="2">MF-IS2</strain>
    </source>
</reference>
<dbReference type="Proteomes" id="UP000807342">
    <property type="component" value="Unassembled WGS sequence"/>
</dbReference>
<dbReference type="InterPro" id="IPR013083">
    <property type="entry name" value="Znf_RING/FYVE/PHD"/>
</dbReference>
<organism evidence="2 3">
    <name type="scientific">Macrolepiota fuliginosa MF-IS2</name>
    <dbReference type="NCBI Taxonomy" id="1400762"/>
    <lineage>
        <taxon>Eukaryota</taxon>
        <taxon>Fungi</taxon>
        <taxon>Dikarya</taxon>
        <taxon>Basidiomycota</taxon>
        <taxon>Agaricomycotina</taxon>
        <taxon>Agaricomycetes</taxon>
        <taxon>Agaricomycetidae</taxon>
        <taxon>Agaricales</taxon>
        <taxon>Agaricineae</taxon>
        <taxon>Agaricaceae</taxon>
        <taxon>Macrolepiota</taxon>
    </lineage>
</organism>
<evidence type="ECO:0000313" key="3">
    <source>
        <dbReference type="Proteomes" id="UP000807342"/>
    </source>
</evidence>
<dbReference type="InterPro" id="IPR016197">
    <property type="entry name" value="Chromo-like_dom_sf"/>
</dbReference>
<proteinExistence type="predicted"/>
<dbReference type="InterPro" id="IPR023780">
    <property type="entry name" value="Chromo_domain"/>
</dbReference>
<evidence type="ECO:0000259" key="1">
    <source>
        <dbReference type="PROSITE" id="PS50013"/>
    </source>
</evidence>
<dbReference type="Pfam" id="PF00385">
    <property type="entry name" value="Chromo"/>
    <property type="match status" value="1"/>
</dbReference>
<dbReference type="SUPFAM" id="SSF57903">
    <property type="entry name" value="FYVE/PHD zinc finger"/>
    <property type="match status" value="1"/>
</dbReference>
<evidence type="ECO:0000313" key="2">
    <source>
        <dbReference type="EMBL" id="KAF9445725.1"/>
    </source>
</evidence>
<dbReference type="Gene3D" id="2.40.50.40">
    <property type="match status" value="1"/>
</dbReference>
<dbReference type="PROSITE" id="PS50013">
    <property type="entry name" value="CHROMO_2"/>
    <property type="match status" value="1"/>
</dbReference>
<comment type="caution">
    <text evidence="2">The sequence shown here is derived from an EMBL/GenBank/DDBJ whole genome shotgun (WGS) entry which is preliminary data.</text>
</comment>
<keyword evidence="3" id="KW-1185">Reference proteome</keyword>
<accession>A0A9P5X7X9</accession>
<protein>
    <recommendedName>
        <fullName evidence="1">Chromo domain-containing protein</fullName>
    </recommendedName>
</protein>
<dbReference type="AlphaFoldDB" id="A0A9P5X7X9"/>
<gene>
    <name evidence="2" type="ORF">P691DRAFT_675055</name>
</gene>
<dbReference type="SMART" id="SM00298">
    <property type="entry name" value="CHROMO"/>
    <property type="match status" value="1"/>
</dbReference>
<dbReference type="GO" id="GO:0006338">
    <property type="term" value="P:chromatin remodeling"/>
    <property type="evidence" value="ECO:0007669"/>
    <property type="project" value="UniProtKB-ARBA"/>
</dbReference>
<sequence length="173" mass="19463">MLFFVFIRCNSWYHNGCVGVQLGDPRLNDSEIFACPPCVSVHSMTFANPIYLGESSSPMKRRNSTPAETCGRPDCAFKKSTADSDEYFVKRIIGRRVKVEGGRGRVEEWLVEWDGYPIGESTWEKESSMANPTELIESFVNAAEKEGLDLDTDPNATVLLKDAKRSGFRPNER</sequence>
<dbReference type="InterPro" id="IPR011011">
    <property type="entry name" value="Znf_FYVE_PHD"/>
</dbReference>
<feature type="domain" description="Chromo" evidence="1">
    <location>
        <begin position="87"/>
        <end position="139"/>
    </location>
</feature>
<name>A0A9P5X7X9_9AGAR</name>
<dbReference type="SUPFAM" id="SSF54160">
    <property type="entry name" value="Chromo domain-like"/>
    <property type="match status" value="1"/>
</dbReference>
<dbReference type="OrthoDB" id="436852at2759"/>
<dbReference type="Gene3D" id="3.30.40.10">
    <property type="entry name" value="Zinc/RING finger domain, C3HC4 (zinc finger)"/>
    <property type="match status" value="1"/>
</dbReference>
<dbReference type="InterPro" id="IPR000953">
    <property type="entry name" value="Chromo/chromo_shadow_dom"/>
</dbReference>